<evidence type="ECO:0000313" key="1">
    <source>
        <dbReference type="EMBL" id="PZQ21246.1"/>
    </source>
</evidence>
<name>A0A2W5KW56_SPHMC</name>
<dbReference type="AlphaFoldDB" id="A0A2W5KW56"/>
<sequence>MMSTTTKAKALRKFKDAGTGGNYAADQTIENLTPGQLANYMAAGLVEPVAASAKAESEAKKA</sequence>
<dbReference type="EMBL" id="QFPJ01000033">
    <property type="protein sequence ID" value="PZQ21246.1"/>
    <property type="molecule type" value="Genomic_DNA"/>
</dbReference>
<proteinExistence type="predicted"/>
<accession>A0A2W5KW56</accession>
<organism evidence="1 2">
    <name type="scientific">Sphingopyxis macrogoltabida</name>
    <name type="common">Sphingomonas macrogoltabidus</name>
    <dbReference type="NCBI Taxonomy" id="33050"/>
    <lineage>
        <taxon>Bacteria</taxon>
        <taxon>Pseudomonadati</taxon>
        <taxon>Pseudomonadota</taxon>
        <taxon>Alphaproteobacteria</taxon>
        <taxon>Sphingomonadales</taxon>
        <taxon>Sphingomonadaceae</taxon>
        <taxon>Sphingopyxis</taxon>
    </lineage>
</organism>
<reference evidence="1 2" key="1">
    <citation type="submission" date="2017-08" db="EMBL/GenBank/DDBJ databases">
        <title>Infants hospitalized years apart are colonized by the same room-sourced microbial strains.</title>
        <authorList>
            <person name="Brooks B."/>
            <person name="Olm M.R."/>
            <person name="Firek B.A."/>
            <person name="Baker R."/>
            <person name="Thomas B.C."/>
            <person name="Morowitz M.J."/>
            <person name="Banfield J.F."/>
        </authorList>
    </citation>
    <scope>NUCLEOTIDE SEQUENCE [LARGE SCALE GENOMIC DNA]</scope>
    <source>
        <strain evidence="1">S2_005_003_R2_47</strain>
    </source>
</reference>
<evidence type="ECO:0000313" key="2">
    <source>
        <dbReference type="Proteomes" id="UP000248597"/>
    </source>
</evidence>
<protein>
    <submittedName>
        <fullName evidence="1">Uncharacterized protein</fullName>
    </submittedName>
</protein>
<gene>
    <name evidence="1" type="ORF">DI569_12520</name>
</gene>
<dbReference type="Proteomes" id="UP000248597">
    <property type="component" value="Unassembled WGS sequence"/>
</dbReference>
<comment type="caution">
    <text evidence="1">The sequence shown here is derived from an EMBL/GenBank/DDBJ whole genome shotgun (WGS) entry which is preliminary data.</text>
</comment>